<dbReference type="PANTHER" id="PTHR48103:SF2">
    <property type="entry name" value="MIDASIN"/>
    <property type="match status" value="1"/>
</dbReference>
<feature type="compositionally biased region" description="Basic and acidic residues" evidence="3">
    <location>
        <begin position="389"/>
        <end position="399"/>
    </location>
</feature>
<evidence type="ECO:0000256" key="3">
    <source>
        <dbReference type="SAM" id="MobiDB-lite"/>
    </source>
</evidence>
<dbReference type="EMBL" id="JAHRIO010082278">
    <property type="protein sequence ID" value="MEQ2185862.1"/>
    <property type="molecule type" value="Genomic_DNA"/>
</dbReference>
<feature type="region of interest" description="Disordered" evidence="3">
    <location>
        <begin position="346"/>
        <end position="418"/>
    </location>
</feature>
<accession>A0ABV0PR87</accession>
<proteinExistence type="predicted"/>
<feature type="compositionally biased region" description="Basic and acidic residues" evidence="3">
    <location>
        <begin position="406"/>
        <end position="418"/>
    </location>
</feature>
<comment type="caution">
    <text evidence="4">The sequence shown here is derived from an EMBL/GenBank/DDBJ whole genome shotgun (WGS) entry which is preliminary data.</text>
</comment>
<evidence type="ECO:0008006" key="6">
    <source>
        <dbReference type="Google" id="ProtNLM"/>
    </source>
</evidence>
<reference evidence="4 5" key="1">
    <citation type="submission" date="2021-06" db="EMBL/GenBank/DDBJ databases">
        <authorList>
            <person name="Palmer J.M."/>
        </authorList>
    </citation>
    <scope>NUCLEOTIDE SEQUENCE [LARGE SCALE GENOMIC DNA]</scope>
    <source>
        <strain evidence="4 5">GA_2019</strain>
        <tissue evidence="4">Muscle</tissue>
    </source>
</reference>
<evidence type="ECO:0000313" key="5">
    <source>
        <dbReference type="Proteomes" id="UP001476798"/>
    </source>
</evidence>
<evidence type="ECO:0000313" key="4">
    <source>
        <dbReference type="EMBL" id="MEQ2185862.1"/>
    </source>
</evidence>
<sequence length="630" mass="71646">DLSVGNIERCRGFSSHLFKLLLRQRHRLAKLTEQWVSLRSSFATCCSAMKQLGGVAAQISSIEQLFSPVIRAGRANSQPAIIQSLRYVQGQVEICVTEFTTWKTQLLSLGQQPTDGAEEDIEKPVEDLLKPGHLTRLLEEELEAEVEALSVGNVNAGVSRLLICLRRHRDSCHPPQLQEVNRACRMLVGFEPLLGVYSDLVRYYLSVSVGVHRSTGKLLSVLSIIFTDLAQKGESELVAKEDNLDAADSNTEKKSQDKDEQICEEETEKINEQGDEREFDENEVDPYHGQQDKRPEPEAMELPEDLNLDQDEEAGEDEECKGDAAQKQLTQIVWFSVFYRWHFQQEDEGEKEHNEQPISAERKEHSADGQTGEENIQSDTAVELAGAASERDQAKESFKRKPGLADNERSTGDYNERINKRLRTMESSQERTENRQTEGQQESELYEHIKHGDTAYDTQTYGVESGDIEMQWQDKEDERLKDQQQPRDEEQAARSTESTIHTVPAFLLNTVQVGDQQLLSQVCGTEAAAASMWLRYQALTSALSQQLCEQLRLILEPTQAAKLRGDYRTGKRLNMRKVIPYIASQFRKDKIWLRRTKPSKREYQICLAMDDSSSMVDNHSKQVEQPCYVA</sequence>
<feature type="compositionally biased region" description="Basic and acidic residues" evidence="3">
    <location>
        <begin position="350"/>
        <end position="367"/>
    </location>
</feature>
<evidence type="ECO:0000256" key="2">
    <source>
        <dbReference type="ARBA" id="ARBA00022840"/>
    </source>
</evidence>
<feature type="region of interest" description="Disordered" evidence="3">
    <location>
        <begin position="477"/>
        <end position="498"/>
    </location>
</feature>
<evidence type="ECO:0000256" key="1">
    <source>
        <dbReference type="ARBA" id="ARBA00022741"/>
    </source>
</evidence>
<keyword evidence="2" id="KW-0067">ATP-binding</keyword>
<feature type="compositionally biased region" description="Polar residues" evidence="3">
    <location>
        <begin position="368"/>
        <end position="380"/>
    </location>
</feature>
<feature type="compositionally biased region" description="Basic and acidic residues" evidence="3">
    <location>
        <begin position="250"/>
        <end position="261"/>
    </location>
</feature>
<feature type="compositionally biased region" description="Basic and acidic residues" evidence="3">
    <location>
        <begin position="477"/>
        <end position="492"/>
    </location>
</feature>
<feature type="non-terminal residue" evidence="4">
    <location>
        <position position="1"/>
    </location>
</feature>
<protein>
    <recommendedName>
        <fullName evidence="6">Midasin</fullName>
    </recommendedName>
</protein>
<feature type="region of interest" description="Disordered" evidence="3">
    <location>
        <begin position="240"/>
        <end position="299"/>
    </location>
</feature>
<keyword evidence="5" id="KW-1185">Reference proteome</keyword>
<gene>
    <name evidence="4" type="ORF">GOODEAATRI_022525</name>
</gene>
<organism evidence="4 5">
    <name type="scientific">Goodea atripinnis</name>
    <dbReference type="NCBI Taxonomy" id="208336"/>
    <lineage>
        <taxon>Eukaryota</taxon>
        <taxon>Metazoa</taxon>
        <taxon>Chordata</taxon>
        <taxon>Craniata</taxon>
        <taxon>Vertebrata</taxon>
        <taxon>Euteleostomi</taxon>
        <taxon>Actinopterygii</taxon>
        <taxon>Neopterygii</taxon>
        <taxon>Teleostei</taxon>
        <taxon>Neoteleostei</taxon>
        <taxon>Acanthomorphata</taxon>
        <taxon>Ovalentaria</taxon>
        <taxon>Atherinomorphae</taxon>
        <taxon>Cyprinodontiformes</taxon>
        <taxon>Goodeidae</taxon>
        <taxon>Goodea</taxon>
    </lineage>
</organism>
<dbReference type="PANTHER" id="PTHR48103">
    <property type="entry name" value="MIDASIN-RELATED"/>
    <property type="match status" value="1"/>
</dbReference>
<dbReference type="Proteomes" id="UP001476798">
    <property type="component" value="Unassembled WGS sequence"/>
</dbReference>
<feature type="region of interest" description="Disordered" evidence="3">
    <location>
        <begin position="423"/>
        <end position="442"/>
    </location>
</feature>
<keyword evidence="1" id="KW-0547">Nucleotide-binding</keyword>
<name>A0ABV0PR87_9TELE</name>